<keyword evidence="2" id="KW-0489">Methyltransferase</keyword>
<name>A0ABR7HMC9_9FIRM</name>
<dbReference type="InterPro" id="IPR000210">
    <property type="entry name" value="BTB/POZ_dom"/>
</dbReference>
<keyword evidence="2" id="KW-0808">Transferase</keyword>
<dbReference type="Pfam" id="PF05050">
    <property type="entry name" value="Methyltransf_21"/>
    <property type="match status" value="1"/>
</dbReference>
<dbReference type="InterPro" id="IPR029063">
    <property type="entry name" value="SAM-dependent_MTases_sf"/>
</dbReference>
<dbReference type="SUPFAM" id="SSF53335">
    <property type="entry name" value="S-adenosyl-L-methionine-dependent methyltransferases"/>
    <property type="match status" value="1"/>
</dbReference>
<proteinExistence type="predicted"/>
<dbReference type="GO" id="GO:0032259">
    <property type="term" value="P:methylation"/>
    <property type="evidence" value="ECO:0007669"/>
    <property type="project" value="UniProtKB-KW"/>
</dbReference>
<dbReference type="InterPro" id="IPR006342">
    <property type="entry name" value="FkbM_mtfrase"/>
</dbReference>
<keyword evidence="3" id="KW-1185">Reference proteome</keyword>
<reference evidence="2 3" key="1">
    <citation type="submission" date="2020-08" db="EMBL/GenBank/DDBJ databases">
        <title>Genome public.</title>
        <authorList>
            <person name="Liu C."/>
            <person name="Sun Q."/>
        </authorList>
    </citation>
    <scope>NUCLEOTIDE SEQUENCE [LARGE SCALE GENOMIC DNA]</scope>
    <source>
        <strain evidence="2 3">NSJ-71</strain>
    </source>
</reference>
<dbReference type="NCBIfam" id="TIGR01444">
    <property type="entry name" value="fkbM_fam"/>
    <property type="match status" value="1"/>
</dbReference>
<feature type="domain" description="BTB" evidence="1">
    <location>
        <begin position="73"/>
        <end position="158"/>
    </location>
</feature>
<dbReference type="PROSITE" id="PS50097">
    <property type="entry name" value="BTB"/>
    <property type="match status" value="1"/>
</dbReference>
<sequence length="349" mass="39474">MEINKDYIWNYLKNSDLPIILYGMGDGADKVLSAFKKYGITASGVMASDDFVRGQSFHEFTVKKLSDFENEYSDFIIALCFATQLPDVMQNIFEIAKKHKVIVPSVPAFGDILFDEEFAKKNKESITSARNLLADDLSVKVFDNILEFYKTGELSLLDGITTDKDEAFSLLSLGENETYVDLGAYNGDTVDEFLHYTNGKYKFITALEPNAKNYSKLQAHCSEMKNLELWQLGAYSHNTTLCFNNKAGRNSAIVNESNTKTPVAAVDTILCGRAATYVKADVEGADFETILGMKNTLKMFKPKLNFSAYHRFEDIFRLPLLISGINPEYKIYLRHHPYIPAWDTNLYCI</sequence>
<dbReference type="RefSeq" id="WP_186935731.1">
    <property type="nucleotide sequence ID" value="NZ_JACOPS010000004.1"/>
</dbReference>
<comment type="caution">
    <text evidence="2">The sequence shown here is derived from an EMBL/GenBank/DDBJ whole genome shotgun (WGS) entry which is preliminary data.</text>
</comment>
<organism evidence="2 3">
    <name type="scientific">Ruminococcus intestinalis</name>
    <dbReference type="NCBI Taxonomy" id="2763066"/>
    <lineage>
        <taxon>Bacteria</taxon>
        <taxon>Bacillati</taxon>
        <taxon>Bacillota</taxon>
        <taxon>Clostridia</taxon>
        <taxon>Eubacteriales</taxon>
        <taxon>Oscillospiraceae</taxon>
        <taxon>Ruminococcus</taxon>
    </lineage>
</organism>
<evidence type="ECO:0000313" key="3">
    <source>
        <dbReference type="Proteomes" id="UP000636755"/>
    </source>
</evidence>
<evidence type="ECO:0000259" key="1">
    <source>
        <dbReference type="PROSITE" id="PS50097"/>
    </source>
</evidence>
<dbReference type="Gene3D" id="3.40.50.150">
    <property type="entry name" value="Vaccinia Virus protein VP39"/>
    <property type="match status" value="1"/>
</dbReference>
<dbReference type="EMBL" id="JACOPS010000004">
    <property type="protein sequence ID" value="MBC5728637.1"/>
    <property type="molecule type" value="Genomic_DNA"/>
</dbReference>
<evidence type="ECO:0000313" key="2">
    <source>
        <dbReference type="EMBL" id="MBC5728637.1"/>
    </source>
</evidence>
<dbReference type="GO" id="GO:0008168">
    <property type="term" value="F:methyltransferase activity"/>
    <property type="evidence" value="ECO:0007669"/>
    <property type="project" value="UniProtKB-KW"/>
</dbReference>
<gene>
    <name evidence="2" type="ORF">H8R91_08935</name>
</gene>
<protein>
    <submittedName>
        <fullName evidence="2">FkbM family methyltransferase</fullName>
    </submittedName>
</protein>
<accession>A0ABR7HMC9</accession>
<dbReference type="Proteomes" id="UP000636755">
    <property type="component" value="Unassembled WGS sequence"/>
</dbReference>